<evidence type="ECO:0000313" key="9">
    <source>
        <dbReference type="EMBL" id="VDP03849.1"/>
    </source>
</evidence>
<evidence type="ECO:0000256" key="8">
    <source>
        <dbReference type="ARBA" id="ARBA00031962"/>
    </source>
</evidence>
<comment type="function">
    <text evidence="7">Component of the Mediator complex, a coactivator involved in the regulated transcription of nearly all RNA polymerase II-dependent genes. Mediator functions as a bridge to convey information from gene-specific regulatory proteins to the basal RNA polymerase II transcription machinery. Mediator is recruited to promoters by direct interactions with regulatory proteins and serves as a scaffold for the assembly of a functional preinitiation complex with RNA polymerase II and the general transcription factors.</text>
</comment>
<evidence type="ECO:0000256" key="3">
    <source>
        <dbReference type="ARBA" id="ARBA00019695"/>
    </source>
</evidence>
<dbReference type="AlphaFoldDB" id="A0A183IKW9"/>
<comment type="similarity">
    <text evidence="2">Belongs to the Mediator complex subunit 22 family.</text>
</comment>
<dbReference type="Pfam" id="PF06179">
    <property type="entry name" value="Med22"/>
    <property type="match status" value="1"/>
</dbReference>
<keyword evidence="5" id="KW-0804">Transcription</keyword>
<sequence>MVEEESQVLRLTNYEQRQYEMQIRTANMTRCAEALIKLVSDLKQFLILNDFEFVNETVEFTNSQCQLIRKELNDKLLTVKEEAAVCLQEAEQEYYNTSLQDRTSFIL</sequence>
<evidence type="ECO:0000256" key="1">
    <source>
        <dbReference type="ARBA" id="ARBA00004123"/>
    </source>
</evidence>
<accession>A0A183IKW9</accession>
<gene>
    <name evidence="9" type="ORF">SBAD_LOCUS4265</name>
</gene>
<dbReference type="GO" id="GO:0016592">
    <property type="term" value="C:mediator complex"/>
    <property type="evidence" value="ECO:0007669"/>
    <property type="project" value="InterPro"/>
</dbReference>
<protein>
    <recommendedName>
        <fullName evidence="3">Mediator of RNA polymerase II transcription subunit 22</fullName>
    </recommendedName>
    <alternativeName>
        <fullName evidence="8">Mediator complex subunit 22</fullName>
    </alternativeName>
</protein>
<evidence type="ECO:0000313" key="11">
    <source>
        <dbReference type="WBParaSite" id="SBAD_0000444901-mRNA-1"/>
    </source>
</evidence>
<dbReference type="EMBL" id="UZAM01008219">
    <property type="protein sequence ID" value="VDP03849.1"/>
    <property type="molecule type" value="Genomic_DNA"/>
</dbReference>
<evidence type="ECO:0000256" key="4">
    <source>
        <dbReference type="ARBA" id="ARBA00023015"/>
    </source>
</evidence>
<keyword evidence="4" id="KW-0805">Transcription regulation</keyword>
<dbReference type="InterPro" id="IPR009332">
    <property type="entry name" value="Med22"/>
</dbReference>
<keyword evidence="6" id="KW-0539">Nucleus</keyword>
<evidence type="ECO:0000313" key="10">
    <source>
        <dbReference type="Proteomes" id="UP000270296"/>
    </source>
</evidence>
<dbReference type="OrthoDB" id="203279at2759"/>
<dbReference type="Proteomes" id="UP000270296">
    <property type="component" value="Unassembled WGS sequence"/>
</dbReference>
<evidence type="ECO:0000256" key="6">
    <source>
        <dbReference type="ARBA" id="ARBA00023242"/>
    </source>
</evidence>
<dbReference type="GO" id="GO:0006357">
    <property type="term" value="P:regulation of transcription by RNA polymerase II"/>
    <property type="evidence" value="ECO:0007669"/>
    <property type="project" value="InterPro"/>
</dbReference>
<evidence type="ECO:0000256" key="2">
    <source>
        <dbReference type="ARBA" id="ARBA00005942"/>
    </source>
</evidence>
<dbReference type="WBParaSite" id="SBAD_0000444901-mRNA-1">
    <property type="protein sequence ID" value="SBAD_0000444901-mRNA-1"/>
    <property type="gene ID" value="SBAD_0000444901"/>
</dbReference>
<dbReference type="PANTHER" id="PTHR12434">
    <property type="entry name" value="MEDIATOR OF RNA POLYMERASE II TRANSCRIPTION SUBUNIT 22"/>
    <property type="match status" value="1"/>
</dbReference>
<reference evidence="9 10" key="2">
    <citation type="submission" date="2018-11" db="EMBL/GenBank/DDBJ databases">
        <authorList>
            <consortium name="Pathogen Informatics"/>
        </authorList>
    </citation>
    <scope>NUCLEOTIDE SEQUENCE [LARGE SCALE GENOMIC DNA]</scope>
</reference>
<proteinExistence type="inferred from homology"/>
<evidence type="ECO:0000256" key="7">
    <source>
        <dbReference type="ARBA" id="ARBA00025687"/>
    </source>
</evidence>
<name>A0A183IKW9_9BILA</name>
<comment type="subcellular location">
    <subcellularLocation>
        <location evidence="1">Nucleus</location>
    </subcellularLocation>
</comment>
<dbReference type="PANTHER" id="PTHR12434:SF6">
    <property type="entry name" value="MEDIATOR OF RNA POLYMERASE II TRANSCRIPTION SUBUNIT 22"/>
    <property type="match status" value="1"/>
</dbReference>
<dbReference type="GO" id="GO:0003712">
    <property type="term" value="F:transcription coregulator activity"/>
    <property type="evidence" value="ECO:0007669"/>
    <property type="project" value="InterPro"/>
</dbReference>
<organism evidence="11">
    <name type="scientific">Soboliphyme baturini</name>
    <dbReference type="NCBI Taxonomy" id="241478"/>
    <lineage>
        <taxon>Eukaryota</taxon>
        <taxon>Metazoa</taxon>
        <taxon>Ecdysozoa</taxon>
        <taxon>Nematoda</taxon>
        <taxon>Enoplea</taxon>
        <taxon>Dorylaimia</taxon>
        <taxon>Dioctophymatida</taxon>
        <taxon>Dioctophymatoidea</taxon>
        <taxon>Soboliphymatidae</taxon>
        <taxon>Soboliphyme</taxon>
    </lineage>
</organism>
<evidence type="ECO:0000256" key="5">
    <source>
        <dbReference type="ARBA" id="ARBA00023163"/>
    </source>
</evidence>
<reference evidence="11" key="1">
    <citation type="submission" date="2016-06" db="UniProtKB">
        <authorList>
            <consortium name="WormBaseParasite"/>
        </authorList>
    </citation>
    <scope>IDENTIFICATION</scope>
</reference>
<keyword evidence="10" id="KW-1185">Reference proteome</keyword>